<reference evidence="3 4" key="1">
    <citation type="journal article" date="2022" name="Nat. Plants">
        <title>Genomes of leafy and leafless Platanthera orchids illuminate the evolution of mycoheterotrophy.</title>
        <authorList>
            <person name="Li M.H."/>
            <person name="Liu K.W."/>
            <person name="Li Z."/>
            <person name="Lu H.C."/>
            <person name="Ye Q.L."/>
            <person name="Zhang D."/>
            <person name="Wang J.Y."/>
            <person name="Li Y.F."/>
            <person name="Zhong Z.M."/>
            <person name="Liu X."/>
            <person name="Yu X."/>
            <person name="Liu D.K."/>
            <person name="Tu X.D."/>
            <person name="Liu B."/>
            <person name="Hao Y."/>
            <person name="Liao X.Y."/>
            <person name="Jiang Y.T."/>
            <person name="Sun W.H."/>
            <person name="Chen J."/>
            <person name="Chen Y.Q."/>
            <person name="Ai Y."/>
            <person name="Zhai J.W."/>
            <person name="Wu S.S."/>
            <person name="Zhou Z."/>
            <person name="Hsiao Y.Y."/>
            <person name="Wu W.L."/>
            <person name="Chen Y.Y."/>
            <person name="Lin Y.F."/>
            <person name="Hsu J.L."/>
            <person name="Li C.Y."/>
            <person name="Wang Z.W."/>
            <person name="Zhao X."/>
            <person name="Zhong W.Y."/>
            <person name="Ma X.K."/>
            <person name="Ma L."/>
            <person name="Huang J."/>
            <person name="Chen G.Z."/>
            <person name="Huang M.Z."/>
            <person name="Huang L."/>
            <person name="Peng D.H."/>
            <person name="Luo Y.B."/>
            <person name="Zou S.Q."/>
            <person name="Chen S.P."/>
            <person name="Lan S."/>
            <person name="Tsai W.C."/>
            <person name="Van de Peer Y."/>
            <person name="Liu Z.J."/>
        </authorList>
    </citation>
    <scope>NUCLEOTIDE SEQUENCE [LARGE SCALE GENOMIC DNA]</scope>
    <source>
        <strain evidence="3">Lor288</strain>
    </source>
</reference>
<keyword evidence="2" id="KW-0067">ATP-binding</keyword>
<keyword evidence="1" id="KW-0547">Nucleotide-binding</keyword>
<dbReference type="InterPro" id="IPR013126">
    <property type="entry name" value="Hsp_70_fam"/>
</dbReference>
<protein>
    <submittedName>
        <fullName evidence="3">Heat shock 70 kDa protein 18</fullName>
    </submittedName>
</protein>
<sequence length="159" mass="17265">MGEGNWGLDGYRRAAGVWEKGKDGRRVGASRGVCRSKYGLHQQFSKAGGGVSRIGPGWTGITEQQGAWLARRSTVAMTPAANTTRQVVVVVVAQRRRRCLRRTHDSRSSNGLDKKATNIGVKNDLIFDHRGSTFDVSPLTIEEGIFEVKATAGDTHLDG</sequence>
<dbReference type="EMBL" id="JBBWWR010000007">
    <property type="protein sequence ID" value="KAK8964202.1"/>
    <property type="molecule type" value="Genomic_DNA"/>
</dbReference>
<name>A0ABR2MJ62_9ASPA</name>
<accession>A0ABR2MJ62</accession>
<evidence type="ECO:0000313" key="3">
    <source>
        <dbReference type="EMBL" id="KAK8964202.1"/>
    </source>
</evidence>
<dbReference type="Pfam" id="PF00012">
    <property type="entry name" value="HSP70"/>
    <property type="match status" value="1"/>
</dbReference>
<proteinExistence type="predicted"/>
<evidence type="ECO:0000256" key="2">
    <source>
        <dbReference type="ARBA" id="ARBA00022840"/>
    </source>
</evidence>
<keyword evidence="3" id="KW-0346">Stress response</keyword>
<evidence type="ECO:0000313" key="4">
    <source>
        <dbReference type="Proteomes" id="UP001412067"/>
    </source>
</evidence>
<gene>
    <name evidence="3" type="primary">HSP70-18</name>
    <name evidence="3" type="ORF">KSP40_PGU012888</name>
</gene>
<organism evidence="3 4">
    <name type="scientific">Platanthera guangdongensis</name>
    <dbReference type="NCBI Taxonomy" id="2320717"/>
    <lineage>
        <taxon>Eukaryota</taxon>
        <taxon>Viridiplantae</taxon>
        <taxon>Streptophyta</taxon>
        <taxon>Embryophyta</taxon>
        <taxon>Tracheophyta</taxon>
        <taxon>Spermatophyta</taxon>
        <taxon>Magnoliopsida</taxon>
        <taxon>Liliopsida</taxon>
        <taxon>Asparagales</taxon>
        <taxon>Orchidaceae</taxon>
        <taxon>Orchidoideae</taxon>
        <taxon>Orchideae</taxon>
        <taxon>Orchidinae</taxon>
        <taxon>Platanthera</taxon>
    </lineage>
</organism>
<comment type="caution">
    <text evidence="3">The sequence shown here is derived from an EMBL/GenBank/DDBJ whole genome shotgun (WGS) entry which is preliminary data.</text>
</comment>
<dbReference type="Proteomes" id="UP001412067">
    <property type="component" value="Unassembled WGS sequence"/>
</dbReference>
<keyword evidence="4" id="KW-1185">Reference proteome</keyword>
<evidence type="ECO:0000256" key="1">
    <source>
        <dbReference type="ARBA" id="ARBA00022741"/>
    </source>
</evidence>
<dbReference type="Gene3D" id="3.30.420.40">
    <property type="match status" value="1"/>
</dbReference>